<dbReference type="OrthoDB" id="195311at2157"/>
<keyword evidence="2" id="KW-1185">Reference proteome</keyword>
<name>A0A1I6Q0C2_9EURY</name>
<gene>
    <name evidence="1" type="ORF">SAMN04488556_0897</name>
</gene>
<sequence>MPTCQNCDSFVTERYAKVFTPQGVDEPRVCPRCPDKVRDGAEVRTARSTRTA</sequence>
<organism evidence="1 2">
    <name type="scientific">Halostagnicola kamekurae</name>
    <dbReference type="NCBI Taxonomy" id="619731"/>
    <lineage>
        <taxon>Archaea</taxon>
        <taxon>Methanobacteriati</taxon>
        <taxon>Methanobacteriota</taxon>
        <taxon>Stenosarchaea group</taxon>
        <taxon>Halobacteria</taxon>
        <taxon>Halobacteriales</taxon>
        <taxon>Natrialbaceae</taxon>
        <taxon>Halostagnicola</taxon>
    </lineage>
</organism>
<proteinExistence type="predicted"/>
<evidence type="ECO:0008006" key="3">
    <source>
        <dbReference type="Google" id="ProtNLM"/>
    </source>
</evidence>
<protein>
    <recommendedName>
        <fullName evidence="3">Small CPxCG-related zinc finger protein</fullName>
    </recommendedName>
</protein>
<dbReference type="Proteomes" id="UP000199199">
    <property type="component" value="Unassembled WGS sequence"/>
</dbReference>
<reference evidence="2" key="1">
    <citation type="submission" date="2016-10" db="EMBL/GenBank/DDBJ databases">
        <authorList>
            <person name="Varghese N."/>
            <person name="Submissions S."/>
        </authorList>
    </citation>
    <scope>NUCLEOTIDE SEQUENCE [LARGE SCALE GENOMIC DNA]</scope>
    <source>
        <strain evidence="2">DSM 22427</strain>
    </source>
</reference>
<dbReference type="InterPro" id="IPR055985">
    <property type="entry name" value="DUF7563"/>
</dbReference>
<dbReference type="Pfam" id="PF24444">
    <property type="entry name" value="DUF7563"/>
    <property type="match status" value="1"/>
</dbReference>
<dbReference type="AlphaFoldDB" id="A0A1I6Q0C2"/>
<dbReference type="RefSeq" id="WP_175507090.1">
    <property type="nucleotide sequence ID" value="NZ_FOZS01000001.1"/>
</dbReference>
<evidence type="ECO:0000313" key="1">
    <source>
        <dbReference type="EMBL" id="SFS45795.1"/>
    </source>
</evidence>
<dbReference type="EMBL" id="FOZS01000001">
    <property type="protein sequence ID" value="SFS45795.1"/>
    <property type="molecule type" value="Genomic_DNA"/>
</dbReference>
<accession>A0A1I6Q0C2</accession>
<evidence type="ECO:0000313" key="2">
    <source>
        <dbReference type="Proteomes" id="UP000199199"/>
    </source>
</evidence>